<gene>
    <name evidence="6" type="ORF">QBC47DRAFT_373866</name>
</gene>
<comment type="caution">
    <text evidence="6">The sequence shown here is derived from an EMBL/GenBank/DDBJ whole genome shotgun (WGS) entry which is preliminary data.</text>
</comment>
<dbReference type="SMART" id="SM00248">
    <property type="entry name" value="ANK"/>
    <property type="match status" value="4"/>
</dbReference>
<proteinExistence type="predicted"/>
<evidence type="ECO:0000313" key="7">
    <source>
        <dbReference type="Proteomes" id="UP001239445"/>
    </source>
</evidence>
<protein>
    <submittedName>
        <fullName evidence="6">Ankyrin repeat domain-containing protein 50</fullName>
    </submittedName>
</protein>
<dbReference type="Gene3D" id="1.25.40.20">
    <property type="entry name" value="Ankyrin repeat-containing domain"/>
    <property type="match status" value="1"/>
</dbReference>
<feature type="region of interest" description="Disordered" evidence="4">
    <location>
        <begin position="45"/>
        <end position="83"/>
    </location>
</feature>
<dbReference type="PROSITE" id="PS50088">
    <property type="entry name" value="ANK_REPEAT"/>
    <property type="match status" value="1"/>
</dbReference>
<evidence type="ECO:0000256" key="5">
    <source>
        <dbReference type="SAM" id="Phobius"/>
    </source>
</evidence>
<keyword evidence="5" id="KW-0472">Membrane</keyword>
<evidence type="ECO:0000313" key="6">
    <source>
        <dbReference type="EMBL" id="KAK1758185.1"/>
    </source>
</evidence>
<organism evidence="6 7">
    <name type="scientific">Echria macrotheca</name>
    <dbReference type="NCBI Taxonomy" id="438768"/>
    <lineage>
        <taxon>Eukaryota</taxon>
        <taxon>Fungi</taxon>
        <taxon>Dikarya</taxon>
        <taxon>Ascomycota</taxon>
        <taxon>Pezizomycotina</taxon>
        <taxon>Sordariomycetes</taxon>
        <taxon>Sordariomycetidae</taxon>
        <taxon>Sordariales</taxon>
        <taxon>Schizotheciaceae</taxon>
        <taxon>Echria</taxon>
    </lineage>
</organism>
<feature type="repeat" description="ANK" evidence="3">
    <location>
        <begin position="127"/>
        <end position="159"/>
    </location>
</feature>
<feature type="compositionally biased region" description="Low complexity" evidence="4">
    <location>
        <begin position="57"/>
        <end position="75"/>
    </location>
</feature>
<dbReference type="PANTHER" id="PTHR24201:SF15">
    <property type="entry name" value="ANKYRIN REPEAT DOMAIN-CONTAINING PROTEIN 66"/>
    <property type="match status" value="1"/>
</dbReference>
<accession>A0AAJ0BHU0</accession>
<feature type="transmembrane region" description="Helical" evidence="5">
    <location>
        <begin position="442"/>
        <end position="465"/>
    </location>
</feature>
<reference evidence="6" key="1">
    <citation type="submission" date="2023-06" db="EMBL/GenBank/DDBJ databases">
        <title>Genome-scale phylogeny and comparative genomics of the fungal order Sordariales.</title>
        <authorList>
            <consortium name="Lawrence Berkeley National Laboratory"/>
            <person name="Hensen N."/>
            <person name="Bonometti L."/>
            <person name="Westerberg I."/>
            <person name="Brannstrom I.O."/>
            <person name="Guillou S."/>
            <person name="Cros-Aarteil S."/>
            <person name="Calhoun S."/>
            <person name="Haridas S."/>
            <person name="Kuo A."/>
            <person name="Mondo S."/>
            <person name="Pangilinan J."/>
            <person name="Riley R."/>
            <person name="Labutti K."/>
            <person name="Andreopoulos B."/>
            <person name="Lipzen A."/>
            <person name="Chen C."/>
            <person name="Yanf M."/>
            <person name="Daum C."/>
            <person name="Ng V."/>
            <person name="Clum A."/>
            <person name="Steindorff A."/>
            <person name="Ohm R."/>
            <person name="Martin F."/>
            <person name="Silar P."/>
            <person name="Natvig D."/>
            <person name="Lalanne C."/>
            <person name="Gautier V."/>
            <person name="Ament-Velasquez S.L."/>
            <person name="Kruys A."/>
            <person name="Hutchinson M.I."/>
            <person name="Powell A.J."/>
            <person name="Barry K."/>
            <person name="Miller A.N."/>
            <person name="Grigoriev I.V."/>
            <person name="Debuchy R."/>
            <person name="Gladieux P."/>
            <person name="Thoren M.H."/>
            <person name="Johannesson H."/>
        </authorList>
    </citation>
    <scope>NUCLEOTIDE SEQUENCE</scope>
    <source>
        <strain evidence="6">PSN4</strain>
    </source>
</reference>
<evidence type="ECO:0000256" key="4">
    <source>
        <dbReference type="SAM" id="MobiDB-lite"/>
    </source>
</evidence>
<dbReference type="InterPro" id="IPR036770">
    <property type="entry name" value="Ankyrin_rpt-contain_sf"/>
</dbReference>
<keyword evidence="5" id="KW-1133">Transmembrane helix</keyword>
<keyword evidence="2 3" id="KW-0040">ANK repeat</keyword>
<keyword evidence="1" id="KW-0677">Repeat</keyword>
<dbReference type="AlphaFoldDB" id="A0AAJ0BHU0"/>
<evidence type="ECO:0000256" key="2">
    <source>
        <dbReference type="ARBA" id="ARBA00023043"/>
    </source>
</evidence>
<dbReference type="PANTHER" id="PTHR24201">
    <property type="entry name" value="ANK_REP_REGION DOMAIN-CONTAINING PROTEIN"/>
    <property type="match status" value="1"/>
</dbReference>
<evidence type="ECO:0000256" key="1">
    <source>
        <dbReference type="ARBA" id="ARBA00022737"/>
    </source>
</evidence>
<dbReference type="Proteomes" id="UP001239445">
    <property type="component" value="Unassembled WGS sequence"/>
</dbReference>
<sequence length="498" mass="55258">MDEPVPTYTETDTDGLPAWLEANADRLSLLQLPLTKWPTRTYLHHLPTTSPVPPSTPSSSPSTAKDPTTTTTTTSPPAPTQADLDEIYTLQTSLIRTLHSAIRSQNTALISHLITTGLVSPDVPTPDGATPLITSITAGHGHVTSHLIALGADPNTPGKYKGHPRTPLMVAAALGRLPLVKLLHKDYGADEAIIAPDGQLALRLAADAGHREVVDYLPSRRGGAFRRWRTHHAEAIRRIKKAGYNIYRFFRFFVWDVPRFFVWSVPKHVLVLPAVKGCRWCWANRKRFAGWCRHQVREMPGRVKRGAKAVWKVAKEVPGEVWSAARKVPGEVWDVMKKIPGVVERVAKAVWRFVCRIPGAMRTVAAWIWGCLKRAGVAVADVFLKVVSAVHTALMAVLGFFRGISLRDVWNGFCEVLRAVFVRLPQALWEGVKAAGKMTRKVLEGLFGCIGSVIWYFFVGLWWAAKYVPTQLWSIICGIGSSIAKGYHEILVWINPKH</sequence>
<name>A0AAJ0BHU0_9PEZI</name>
<dbReference type="SUPFAM" id="SSF48403">
    <property type="entry name" value="Ankyrin repeat"/>
    <property type="match status" value="1"/>
</dbReference>
<keyword evidence="7" id="KW-1185">Reference proteome</keyword>
<dbReference type="InterPro" id="IPR050776">
    <property type="entry name" value="Ank_Repeat/CDKN_Inhibitor"/>
</dbReference>
<evidence type="ECO:0000256" key="3">
    <source>
        <dbReference type="PROSITE-ProRule" id="PRU00023"/>
    </source>
</evidence>
<dbReference type="Pfam" id="PF12796">
    <property type="entry name" value="Ank_2"/>
    <property type="match status" value="1"/>
</dbReference>
<dbReference type="InterPro" id="IPR002110">
    <property type="entry name" value="Ankyrin_rpt"/>
</dbReference>
<feature type="transmembrane region" description="Helical" evidence="5">
    <location>
        <begin position="382"/>
        <end position="401"/>
    </location>
</feature>
<keyword evidence="5" id="KW-0812">Transmembrane</keyword>
<dbReference type="EMBL" id="MU839829">
    <property type="protein sequence ID" value="KAK1758185.1"/>
    <property type="molecule type" value="Genomic_DNA"/>
</dbReference>